<evidence type="ECO:0000313" key="2">
    <source>
        <dbReference type="EMBL" id="SEO79074.1"/>
    </source>
</evidence>
<dbReference type="Proteomes" id="UP000199657">
    <property type="component" value="Unassembled WGS sequence"/>
</dbReference>
<dbReference type="EMBL" id="FOEG01000003">
    <property type="protein sequence ID" value="SEO79074.1"/>
    <property type="molecule type" value="Genomic_DNA"/>
</dbReference>
<dbReference type="STRING" id="406100.SAMN04488052_10327"/>
<keyword evidence="1" id="KW-0472">Membrane</keyword>
<gene>
    <name evidence="2" type="ORF">SAMN04488052_10327</name>
</gene>
<keyword evidence="1" id="KW-0812">Transmembrane</keyword>
<protein>
    <submittedName>
        <fullName evidence="2">Uncharacterized protein</fullName>
    </submittedName>
</protein>
<reference evidence="2" key="1">
    <citation type="submission" date="2016-10" db="EMBL/GenBank/DDBJ databases">
        <authorList>
            <person name="de Groot N.N."/>
        </authorList>
    </citation>
    <scope>NUCLEOTIDE SEQUENCE [LARGE SCALE GENOMIC DNA]</scope>
    <source>
        <strain evidence="2">CGMCC 1.6291</strain>
    </source>
</reference>
<dbReference type="AlphaFoldDB" id="A0A1H8SL37"/>
<feature type="transmembrane region" description="Helical" evidence="1">
    <location>
        <begin position="12"/>
        <end position="33"/>
    </location>
</feature>
<evidence type="ECO:0000313" key="3">
    <source>
        <dbReference type="Proteomes" id="UP000199657"/>
    </source>
</evidence>
<evidence type="ECO:0000256" key="1">
    <source>
        <dbReference type="SAM" id="Phobius"/>
    </source>
</evidence>
<accession>A0A1H8SL37</accession>
<name>A0A1H8SL37_9GAMM</name>
<keyword evidence="1" id="KW-1133">Transmembrane helix</keyword>
<feature type="transmembrane region" description="Helical" evidence="1">
    <location>
        <begin position="45"/>
        <end position="67"/>
    </location>
</feature>
<sequence>MWHDHARLVNRMLVPAGVLLILGTLSGVTGYLLMPDPETLSLPAALFAGGGLVLAVASGVEAVRALVAYQRWLGGRDEACQRCGGPVVAPYLALLPYRCVRDRSH</sequence>
<organism evidence="2 3">
    <name type="scientific">Aquisalimonas asiatica</name>
    <dbReference type="NCBI Taxonomy" id="406100"/>
    <lineage>
        <taxon>Bacteria</taxon>
        <taxon>Pseudomonadati</taxon>
        <taxon>Pseudomonadota</taxon>
        <taxon>Gammaproteobacteria</taxon>
        <taxon>Chromatiales</taxon>
        <taxon>Ectothiorhodospiraceae</taxon>
        <taxon>Aquisalimonas</taxon>
    </lineage>
</organism>
<proteinExistence type="predicted"/>
<keyword evidence="3" id="KW-1185">Reference proteome</keyword>
<dbReference type="RefSeq" id="WP_091642039.1">
    <property type="nucleotide sequence ID" value="NZ_FOEG01000003.1"/>
</dbReference>